<keyword evidence="1" id="KW-0472">Membrane</keyword>
<dbReference type="GeneID" id="72000184"/>
<feature type="transmembrane region" description="Helical" evidence="1">
    <location>
        <begin position="288"/>
        <end position="307"/>
    </location>
</feature>
<gene>
    <name evidence="2" type="ORF">C8Q71DRAFT_574052</name>
</gene>
<dbReference type="EMBL" id="JADCUA010000008">
    <property type="protein sequence ID" value="KAH9838022.1"/>
    <property type="molecule type" value="Genomic_DNA"/>
</dbReference>
<protein>
    <submittedName>
        <fullName evidence="2">Uncharacterized protein</fullName>
    </submittedName>
</protein>
<dbReference type="Proteomes" id="UP000814176">
    <property type="component" value="Unassembled WGS sequence"/>
</dbReference>
<keyword evidence="3" id="KW-1185">Reference proteome</keyword>
<sequence length="397" mass="44755">MIDFVSGRILGLRWTKPSLPPVGVGEDTPNMKRSRCRPFFRVYPPAPRTLSMLGPWGVSLLTCRNVEEWYHIVLLAEWCVEPCCESCSCLPRKCLYGIFFVLCLTSIFLLGRRRRFPSPNVRTYTHPLFVGTVLLALSITAHWLLTDIRLFQALIYFEGGTEPVLFLGDLSQATKIAQTATLVLSVFIFDAMMIYRVWVVWSYSIYVTVFPMLCWIVYAVCGSIMLYHSSLYKLGSDVFDMPIGDWMTALCVFMICHSSIYSTVMIALRICQTSLRVEIFGKDPAMRAIAVFTESAALYATWTIFFFVTYEAGSNLQNIANATCPAMAGIASMLINVRVGLGWAFKPAPRSTAQTSIPLSFVHSSRQDISRELTGRSVDIRHILEAREAVDEDELTK</sequence>
<dbReference type="RefSeq" id="XP_047780060.1">
    <property type="nucleotide sequence ID" value="XM_047919452.1"/>
</dbReference>
<keyword evidence="1" id="KW-1133">Transmembrane helix</keyword>
<feature type="transmembrane region" description="Helical" evidence="1">
    <location>
        <begin position="95"/>
        <end position="112"/>
    </location>
</feature>
<name>A0ABQ8KJ49_9APHY</name>
<feature type="transmembrane region" description="Helical" evidence="1">
    <location>
        <begin position="319"/>
        <end position="341"/>
    </location>
</feature>
<evidence type="ECO:0000256" key="1">
    <source>
        <dbReference type="SAM" id="Phobius"/>
    </source>
</evidence>
<comment type="caution">
    <text evidence="2">The sequence shown here is derived from an EMBL/GenBank/DDBJ whole genome shotgun (WGS) entry which is preliminary data.</text>
</comment>
<accession>A0ABQ8KJ49</accession>
<feature type="transmembrane region" description="Helical" evidence="1">
    <location>
        <begin position="246"/>
        <end position="268"/>
    </location>
</feature>
<feature type="transmembrane region" description="Helical" evidence="1">
    <location>
        <begin position="205"/>
        <end position="226"/>
    </location>
</feature>
<keyword evidence="1" id="KW-0812">Transmembrane</keyword>
<feature type="transmembrane region" description="Helical" evidence="1">
    <location>
        <begin position="124"/>
        <end position="145"/>
    </location>
</feature>
<evidence type="ECO:0000313" key="3">
    <source>
        <dbReference type="Proteomes" id="UP000814176"/>
    </source>
</evidence>
<reference evidence="2 3" key="1">
    <citation type="journal article" date="2021" name="Environ. Microbiol.">
        <title>Gene family expansions and transcriptome signatures uncover fungal adaptations to wood decay.</title>
        <authorList>
            <person name="Hage H."/>
            <person name="Miyauchi S."/>
            <person name="Viragh M."/>
            <person name="Drula E."/>
            <person name="Min B."/>
            <person name="Chaduli D."/>
            <person name="Navarro D."/>
            <person name="Favel A."/>
            <person name="Norest M."/>
            <person name="Lesage-Meessen L."/>
            <person name="Balint B."/>
            <person name="Merenyi Z."/>
            <person name="de Eugenio L."/>
            <person name="Morin E."/>
            <person name="Martinez A.T."/>
            <person name="Baldrian P."/>
            <person name="Stursova M."/>
            <person name="Martinez M.J."/>
            <person name="Novotny C."/>
            <person name="Magnuson J.K."/>
            <person name="Spatafora J.W."/>
            <person name="Maurice S."/>
            <person name="Pangilinan J."/>
            <person name="Andreopoulos W."/>
            <person name="LaButti K."/>
            <person name="Hundley H."/>
            <person name="Na H."/>
            <person name="Kuo A."/>
            <person name="Barry K."/>
            <person name="Lipzen A."/>
            <person name="Henrissat B."/>
            <person name="Riley R."/>
            <person name="Ahrendt S."/>
            <person name="Nagy L.G."/>
            <person name="Grigoriev I.V."/>
            <person name="Martin F."/>
            <person name="Rosso M.N."/>
        </authorList>
    </citation>
    <scope>NUCLEOTIDE SEQUENCE [LARGE SCALE GENOMIC DNA]</scope>
    <source>
        <strain evidence="2 3">CIRM-BRFM 1785</strain>
    </source>
</reference>
<feature type="transmembrane region" description="Helical" evidence="1">
    <location>
        <begin position="176"/>
        <end position="198"/>
    </location>
</feature>
<evidence type="ECO:0000313" key="2">
    <source>
        <dbReference type="EMBL" id="KAH9838022.1"/>
    </source>
</evidence>
<organism evidence="2 3">
    <name type="scientific">Rhodofomes roseus</name>
    <dbReference type="NCBI Taxonomy" id="34475"/>
    <lineage>
        <taxon>Eukaryota</taxon>
        <taxon>Fungi</taxon>
        <taxon>Dikarya</taxon>
        <taxon>Basidiomycota</taxon>
        <taxon>Agaricomycotina</taxon>
        <taxon>Agaricomycetes</taxon>
        <taxon>Polyporales</taxon>
        <taxon>Rhodofomes</taxon>
    </lineage>
</organism>
<proteinExistence type="predicted"/>